<reference evidence="2" key="1">
    <citation type="submission" date="2025-08" db="UniProtKB">
        <authorList>
            <consortium name="Ensembl"/>
        </authorList>
    </citation>
    <scope>IDENTIFICATION</scope>
</reference>
<dbReference type="Proteomes" id="UP000233060">
    <property type="component" value="Unassembled WGS sequence"/>
</dbReference>
<dbReference type="GeneTree" id="ENSGT00550000076464"/>
<dbReference type="Ensembl" id="ENSCATT00000014161.1">
    <property type="protein sequence ID" value="ENSCATP00000003132.1"/>
    <property type="gene ID" value="ENSCATG00000012635.1"/>
</dbReference>
<evidence type="ECO:0000256" key="1">
    <source>
        <dbReference type="SAM" id="MobiDB-lite"/>
    </source>
</evidence>
<protein>
    <submittedName>
        <fullName evidence="2">Uncharacterized protein</fullName>
    </submittedName>
</protein>
<evidence type="ECO:0000313" key="3">
    <source>
        <dbReference type="Proteomes" id="UP000233060"/>
    </source>
</evidence>
<proteinExistence type="predicted"/>
<sequence>MGHRLRLKSGKIKAMVEKPNKMTKTRRRALRAQCLRTDCTGGYPGTAAVRPHRNDKGKRTTCTTLKNHYYKKSKSSQVDKPKPMVRKHSSFL</sequence>
<keyword evidence="3" id="KW-1185">Reference proteome</keyword>
<evidence type="ECO:0000313" key="2">
    <source>
        <dbReference type="Ensembl" id="ENSCATP00000003132.1"/>
    </source>
</evidence>
<accession>A0A2K5KR08</accession>
<dbReference type="Bgee" id="ENSCATG00000012635">
    <property type="expression patterns" value="Expressed in bone marrow and 2 other cell types or tissues"/>
</dbReference>
<feature type="region of interest" description="Disordered" evidence="1">
    <location>
        <begin position="71"/>
        <end position="92"/>
    </location>
</feature>
<feature type="compositionally biased region" description="Basic residues" evidence="1">
    <location>
        <begin position="83"/>
        <end position="92"/>
    </location>
</feature>
<reference evidence="2" key="2">
    <citation type="submission" date="2025-09" db="UniProtKB">
        <authorList>
            <consortium name="Ensembl"/>
        </authorList>
    </citation>
    <scope>IDENTIFICATION</scope>
</reference>
<dbReference type="AlphaFoldDB" id="A0A2K5KR08"/>
<dbReference type="OMA" id="PHRNNTG"/>
<organism evidence="2 3">
    <name type="scientific">Cercocebus atys</name>
    <name type="common">Sooty mangabey</name>
    <name type="synonym">Cercocebus torquatus atys</name>
    <dbReference type="NCBI Taxonomy" id="9531"/>
    <lineage>
        <taxon>Eukaryota</taxon>
        <taxon>Metazoa</taxon>
        <taxon>Chordata</taxon>
        <taxon>Craniata</taxon>
        <taxon>Vertebrata</taxon>
        <taxon>Euteleostomi</taxon>
        <taxon>Mammalia</taxon>
        <taxon>Eutheria</taxon>
        <taxon>Euarchontoglires</taxon>
        <taxon>Primates</taxon>
        <taxon>Haplorrhini</taxon>
        <taxon>Catarrhini</taxon>
        <taxon>Cercopithecidae</taxon>
        <taxon>Cercopithecinae</taxon>
        <taxon>Cercocebus</taxon>
    </lineage>
</organism>
<name>A0A2K5KR08_CERAT</name>